<dbReference type="AlphaFoldDB" id="M9M4W4"/>
<dbReference type="EMBL" id="BALG01000353">
    <property type="protein sequence ID" value="GAC44139.1"/>
    <property type="molecule type" value="Genomic_DNA"/>
</dbReference>
<feature type="non-terminal residue" evidence="2">
    <location>
        <position position="23"/>
    </location>
</feature>
<gene>
    <name evidence="1" type="ORF">PPOP_3291</name>
    <name evidence="2" type="ORF">PPOP_3542</name>
</gene>
<evidence type="ECO:0000313" key="3">
    <source>
        <dbReference type="Proteomes" id="UP000029453"/>
    </source>
</evidence>
<accession>M9M4W4</accession>
<protein>
    <submittedName>
        <fullName evidence="2">Uncharacterized protein</fullName>
    </submittedName>
</protein>
<name>M9M4W4_PAEPP</name>
<dbReference type="EMBL" id="BALG01000275">
    <property type="protein sequence ID" value="GAC43891.1"/>
    <property type="molecule type" value="Genomic_DNA"/>
</dbReference>
<evidence type="ECO:0000313" key="1">
    <source>
        <dbReference type="EMBL" id="GAC43891.1"/>
    </source>
</evidence>
<proteinExistence type="predicted"/>
<comment type="caution">
    <text evidence="2">The sequence shown here is derived from an EMBL/GenBank/DDBJ whole genome shotgun (WGS) entry which is preliminary data.</text>
</comment>
<reference evidence="2 3" key="1">
    <citation type="submission" date="2012-10" db="EMBL/GenBank/DDBJ databases">
        <title>Draft Genome Sequence of Paenibacillus popilliae ATCC 14706T.</title>
        <authorList>
            <person name="Iiyama K."/>
            <person name="Mori K."/>
            <person name="Mon H."/>
            <person name="Chieda Y."/>
            <person name="Lee J.M."/>
            <person name="Kusakabe T."/>
            <person name="Tashiro K."/>
            <person name="Asano S."/>
            <person name="Yasunaga-Aoki C."/>
            <person name="Shimizu S."/>
        </authorList>
    </citation>
    <scope>NUCLEOTIDE SEQUENCE [LARGE SCALE GENOMIC DNA]</scope>
    <source>
        <strain evidence="2 3">ATCC 14706</strain>
    </source>
</reference>
<sequence length="23" mass="2730">MEMELKSMKKCDECEKVKEKVIA</sequence>
<evidence type="ECO:0000313" key="2">
    <source>
        <dbReference type="EMBL" id="GAC44139.1"/>
    </source>
</evidence>
<keyword evidence="3" id="KW-1185">Reference proteome</keyword>
<dbReference type="Proteomes" id="UP000029453">
    <property type="component" value="Unassembled WGS sequence"/>
</dbReference>
<organism evidence="2 3">
    <name type="scientific">Paenibacillus popilliae ATCC 14706</name>
    <dbReference type="NCBI Taxonomy" id="1212764"/>
    <lineage>
        <taxon>Bacteria</taxon>
        <taxon>Bacillati</taxon>
        <taxon>Bacillota</taxon>
        <taxon>Bacilli</taxon>
        <taxon>Bacillales</taxon>
        <taxon>Paenibacillaceae</taxon>
        <taxon>Paenibacillus</taxon>
    </lineage>
</organism>